<reference evidence="2" key="2">
    <citation type="submission" date="2022-01" db="EMBL/GenBank/DDBJ databases">
        <authorList>
            <person name="Yamashiro T."/>
            <person name="Shiraishi A."/>
            <person name="Satake H."/>
            <person name="Nakayama K."/>
        </authorList>
    </citation>
    <scope>NUCLEOTIDE SEQUENCE</scope>
</reference>
<dbReference type="EMBL" id="BQNB010014968">
    <property type="protein sequence ID" value="GJT34484.1"/>
    <property type="molecule type" value="Genomic_DNA"/>
</dbReference>
<dbReference type="Proteomes" id="UP001151760">
    <property type="component" value="Unassembled WGS sequence"/>
</dbReference>
<feature type="region of interest" description="Disordered" evidence="1">
    <location>
        <begin position="1"/>
        <end position="22"/>
    </location>
</feature>
<proteinExistence type="predicted"/>
<comment type="caution">
    <text evidence="2">The sequence shown here is derived from an EMBL/GenBank/DDBJ whole genome shotgun (WGS) entry which is preliminary data.</text>
</comment>
<feature type="compositionally biased region" description="Basic and acidic residues" evidence="1">
    <location>
        <begin position="1"/>
        <end position="14"/>
    </location>
</feature>
<protein>
    <submittedName>
        <fullName evidence="2">Uncharacterized protein</fullName>
    </submittedName>
</protein>
<evidence type="ECO:0000313" key="2">
    <source>
        <dbReference type="EMBL" id="GJT34484.1"/>
    </source>
</evidence>
<sequence length="80" mass="8886">MNLHVPQEDSKEWDDQQISGEGDGVYKLDIRGGQLRMKKVLVDGVLEGTLGALRGDEIEVLGMELLCHLGLNPQTIVWVE</sequence>
<evidence type="ECO:0000313" key="3">
    <source>
        <dbReference type="Proteomes" id="UP001151760"/>
    </source>
</evidence>
<keyword evidence="3" id="KW-1185">Reference proteome</keyword>
<name>A0ABQ5DBI4_9ASTR</name>
<reference evidence="2" key="1">
    <citation type="journal article" date="2022" name="Int. J. Mol. Sci.">
        <title>Draft Genome of Tanacetum Coccineum: Genomic Comparison of Closely Related Tanacetum-Family Plants.</title>
        <authorList>
            <person name="Yamashiro T."/>
            <person name="Shiraishi A."/>
            <person name="Nakayama K."/>
            <person name="Satake H."/>
        </authorList>
    </citation>
    <scope>NUCLEOTIDE SEQUENCE</scope>
</reference>
<gene>
    <name evidence="2" type="ORF">Tco_0924903</name>
</gene>
<accession>A0ABQ5DBI4</accession>
<evidence type="ECO:0000256" key="1">
    <source>
        <dbReference type="SAM" id="MobiDB-lite"/>
    </source>
</evidence>
<organism evidence="2 3">
    <name type="scientific">Tanacetum coccineum</name>
    <dbReference type="NCBI Taxonomy" id="301880"/>
    <lineage>
        <taxon>Eukaryota</taxon>
        <taxon>Viridiplantae</taxon>
        <taxon>Streptophyta</taxon>
        <taxon>Embryophyta</taxon>
        <taxon>Tracheophyta</taxon>
        <taxon>Spermatophyta</taxon>
        <taxon>Magnoliopsida</taxon>
        <taxon>eudicotyledons</taxon>
        <taxon>Gunneridae</taxon>
        <taxon>Pentapetalae</taxon>
        <taxon>asterids</taxon>
        <taxon>campanulids</taxon>
        <taxon>Asterales</taxon>
        <taxon>Asteraceae</taxon>
        <taxon>Asteroideae</taxon>
        <taxon>Anthemideae</taxon>
        <taxon>Anthemidinae</taxon>
        <taxon>Tanacetum</taxon>
    </lineage>
</organism>